<accession>A0A6S6T8C2</accession>
<dbReference type="Gene3D" id="1.10.760.10">
    <property type="entry name" value="Cytochrome c-like domain"/>
    <property type="match status" value="1"/>
</dbReference>
<dbReference type="GO" id="GO:0020037">
    <property type="term" value="F:heme binding"/>
    <property type="evidence" value="ECO:0007669"/>
    <property type="project" value="InterPro"/>
</dbReference>
<dbReference type="PANTHER" id="PTHR33751:SF9">
    <property type="entry name" value="CYTOCHROME C4"/>
    <property type="match status" value="1"/>
</dbReference>
<feature type="domain" description="Cytochrome c" evidence="8">
    <location>
        <begin position="33"/>
        <end position="122"/>
    </location>
</feature>
<dbReference type="PANTHER" id="PTHR33751">
    <property type="entry name" value="CBB3-TYPE CYTOCHROME C OXIDASE SUBUNIT FIXP"/>
    <property type="match status" value="1"/>
</dbReference>
<dbReference type="InterPro" id="IPR009056">
    <property type="entry name" value="Cyt_c-like_dom"/>
</dbReference>
<dbReference type="EMBL" id="CACVAS010000069">
    <property type="protein sequence ID" value="CAA6815533.1"/>
    <property type="molecule type" value="Genomic_DNA"/>
</dbReference>
<keyword evidence="7" id="KW-0732">Signal</keyword>
<keyword evidence="3 6" id="KW-0479">Metal-binding</keyword>
<dbReference type="InterPro" id="IPR050597">
    <property type="entry name" value="Cytochrome_c_Oxidase_Subunit"/>
</dbReference>
<keyword evidence="1" id="KW-0813">Transport</keyword>
<dbReference type="Pfam" id="PF00034">
    <property type="entry name" value="Cytochrom_C"/>
    <property type="match status" value="1"/>
</dbReference>
<organism evidence="9">
    <name type="scientific">uncultured Sulfurovum sp</name>
    <dbReference type="NCBI Taxonomy" id="269237"/>
    <lineage>
        <taxon>Bacteria</taxon>
        <taxon>Pseudomonadati</taxon>
        <taxon>Campylobacterota</taxon>
        <taxon>Epsilonproteobacteria</taxon>
        <taxon>Campylobacterales</taxon>
        <taxon>Sulfurovaceae</taxon>
        <taxon>Sulfurovum</taxon>
        <taxon>environmental samples</taxon>
    </lineage>
</organism>
<evidence type="ECO:0000256" key="6">
    <source>
        <dbReference type="PROSITE-ProRule" id="PRU00433"/>
    </source>
</evidence>
<keyword evidence="4" id="KW-0249">Electron transport</keyword>
<sequence>MKKIFFCTLIVCMGTGLMASETTSTSDIQRSGLQNIDGKSLYIKRCALCHGKNAQKSPLKGVPALAGRNATILARITLAYREQDNRHGVAYSVNRVSQVMKEATSSLSNQQISAIATYISGL</sequence>
<dbReference type="GO" id="GO:0046872">
    <property type="term" value="F:metal ion binding"/>
    <property type="evidence" value="ECO:0007669"/>
    <property type="project" value="UniProtKB-KW"/>
</dbReference>
<feature type="chain" id="PRO_5027672790" description="Cytochrome c domain-containing protein" evidence="7">
    <location>
        <begin position="20"/>
        <end position="122"/>
    </location>
</feature>
<evidence type="ECO:0000256" key="2">
    <source>
        <dbReference type="ARBA" id="ARBA00022617"/>
    </source>
</evidence>
<dbReference type="PROSITE" id="PS51007">
    <property type="entry name" value="CYTC"/>
    <property type="match status" value="1"/>
</dbReference>
<evidence type="ECO:0000256" key="7">
    <source>
        <dbReference type="SAM" id="SignalP"/>
    </source>
</evidence>
<evidence type="ECO:0000256" key="3">
    <source>
        <dbReference type="ARBA" id="ARBA00022723"/>
    </source>
</evidence>
<dbReference type="GO" id="GO:0009055">
    <property type="term" value="F:electron transfer activity"/>
    <property type="evidence" value="ECO:0007669"/>
    <property type="project" value="InterPro"/>
</dbReference>
<evidence type="ECO:0000313" key="9">
    <source>
        <dbReference type="EMBL" id="CAA6815533.1"/>
    </source>
</evidence>
<evidence type="ECO:0000256" key="4">
    <source>
        <dbReference type="ARBA" id="ARBA00022982"/>
    </source>
</evidence>
<proteinExistence type="predicted"/>
<dbReference type="SUPFAM" id="SSF46626">
    <property type="entry name" value="Cytochrome c"/>
    <property type="match status" value="1"/>
</dbReference>
<protein>
    <recommendedName>
        <fullName evidence="8">Cytochrome c domain-containing protein</fullName>
    </recommendedName>
</protein>
<gene>
    <name evidence="9" type="ORF">HELGO_WM36962</name>
</gene>
<keyword evidence="5 6" id="KW-0408">Iron</keyword>
<name>A0A6S6T8C2_9BACT</name>
<evidence type="ECO:0000259" key="8">
    <source>
        <dbReference type="PROSITE" id="PS51007"/>
    </source>
</evidence>
<reference evidence="9" key="1">
    <citation type="submission" date="2020-01" db="EMBL/GenBank/DDBJ databases">
        <authorList>
            <person name="Meier V. D."/>
            <person name="Meier V D."/>
        </authorList>
    </citation>
    <scope>NUCLEOTIDE SEQUENCE</scope>
    <source>
        <strain evidence="9">HLG_WM_MAG_01</strain>
    </source>
</reference>
<dbReference type="InterPro" id="IPR036909">
    <property type="entry name" value="Cyt_c-like_dom_sf"/>
</dbReference>
<keyword evidence="2 6" id="KW-0349">Heme</keyword>
<dbReference type="AlphaFoldDB" id="A0A6S6T8C2"/>
<evidence type="ECO:0000256" key="5">
    <source>
        <dbReference type="ARBA" id="ARBA00023004"/>
    </source>
</evidence>
<evidence type="ECO:0000256" key="1">
    <source>
        <dbReference type="ARBA" id="ARBA00022448"/>
    </source>
</evidence>
<feature type="signal peptide" evidence="7">
    <location>
        <begin position="1"/>
        <end position="19"/>
    </location>
</feature>